<gene>
    <name evidence="1" type="ORF">F4821DRAFT_106374</name>
</gene>
<proteinExistence type="predicted"/>
<reference evidence="1 2" key="1">
    <citation type="journal article" date="2022" name="New Phytol.">
        <title>Ecological generalism drives hyperdiversity of secondary metabolite gene clusters in xylarialean endophytes.</title>
        <authorList>
            <person name="Franco M.E.E."/>
            <person name="Wisecaver J.H."/>
            <person name="Arnold A.E."/>
            <person name="Ju Y.M."/>
            <person name="Slot J.C."/>
            <person name="Ahrendt S."/>
            <person name="Moore L.P."/>
            <person name="Eastman K.E."/>
            <person name="Scott K."/>
            <person name="Konkel Z."/>
            <person name="Mondo S.J."/>
            <person name="Kuo A."/>
            <person name="Hayes R.D."/>
            <person name="Haridas S."/>
            <person name="Andreopoulos B."/>
            <person name="Riley R."/>
            <person name="LaButti K."/>
            <person name="Pangilinan J."/>
            <person name="Lipzen A."/>
            <person name="Amirebrahimi M."/>
            <person name="Yan J."/>
            <person name="Adam C."/>
            <person name="Keymanesh K."/>
            <person name="Ng V."/>
            <person name="Louie K."/>
            <person name="Northen T."/>
            <person name="Drula E."/>
            <person name="Henrissat B."/>
            <person name="Hsieh H.M."/>
            <person name="Youens-Clark K."/>
            <person name="Lutzoni F."/>
            <person name="Miadlikowska J."/>
            <person name="Eastwood D.C."/>
            <person name="Hamelin R.C."/>
            <person name="Grigoriev I.V."/>
            <person name="U'Ren J.M."/>
        </authorList>
    </citation>
    <scope>NUCLEOTIDE SEQUENCE [LARGE SCALE GENOMIC DNA]</scope>
    <source>
        <strain evidence="1 2">ER1909</strain>
    </source>
</reference>
<accession>A0ACC0D440</accession>
<dbReference type="EMBL" id="MU394308">
    <property type="protein sequence ID" value="KAI6087338.1"/>
    <property type="molecule type" value="Genomic_DNA"/>
</dbReference>
<comment type="caution">
    <text evidence="1">The sequence shown here is derived from an EMBL/GenBank/DDBJ whole genome shotgun (WGS) entry which is preliminary data.</text>
</comment>
<keyword evidence="2" id="KW-1185">Reference proteome</keyword>
<protein>
    <submittedName>
        <fullName evidence="1">FAD-binding domain-containing protein</fullName>
    </submittedName>
</protein>
<dbReference type="Proteomes" id="UP001497680">
    <property type="component" value="Unassembled WGS sequence"/>
</dbReference>
<organism evidence="1 2">
    <name type="scientific">Hypoxylon rubiginosum</name>
    <dbReference type="NCBI Taxonomy" id="110542"/>
    <lineage>
        <taxon>Eukaryota</taxon>
        <taxon>Fungi</taxon>
        <taxon>Dikarya</taxon>
        <taxon>Ascomycota</taxon>
        <taxon>Pezizomycotina</taxon>
        <taxon>Sordariomycetes</taxon>
        <taxon>Xylariomycetidae</taxon>
        <taxon>Xylariales</taxon>
        <taxon>Hypoxylaceae</taxon>
        <taxon>Hypoxylon</taxon>
    </lineage>
</organism>
<evidence type="ECO:0000313" key="2">
    <source>
        <dbReference type="Proteomes" id="UP001497680"/>
    </source>
</evidence>
<evidence type="ECO:0000313" key="1">
    <source>
        <dbReference type="EMBL" id="KAI6087338.1"/>
    </source>
</evidence>
<sequence length="493" mass="53641">MTSKQALDNLQQTFTGDQVALPGTEAYNRLNYEYLSIRQSEYTPSAIFEPNSAEDVAQFLRIIKANEAKFAIRGAGQQPLEACSNIDDGITLSLSRLADIEVKSDEGIVAVGAGATWGPVYEKVQAAGLGVGGSRSAKGGVGGLALSGGLSFFSTREGFICDNVVNLQVVLASGEIIQANATDNSDLWRALKGGGNNFGVVTRFDLRTFPQGSFWGGFIFYAVAGDNYSRQVEAMVNELRKPDASDETHIMVNLGYSKQFGGSMMGLNEIYYTGPDAASVYGSKGETTRKASVPPMLEPFTSVENQVDSLNSLRIMTLIEGATEHAVASQEHVRCAYMNCTVRADKDTLLAAAEIYSKAIEPLKPVEGITLCLTLNGYPSSILRRTVELGGNVLGLDARESLVSVLLLTYWKNKEDDEKIIPVLQKALGDIEKDAEHRGHKVPYVYLNYTSSFQDPFTSYGEENKRFLQEVSRRYDPRGLFQSSVPGGFKLLS</sequence>
<name>A0ACC0D440_9PEZI</name>